<keyword evidence="1" id="KW-0812">Transmembrane</keyword>
<reference evidence="3 4" key="1">
    <citation type="submission" date="2017-08" db="EMBL/GenBank/DDBJ databases">
        <title>Infants hospitalized years apart are colonized by the same room-sourced microbial strains.</title>
        <authorList>
            <person name="Brooks B."/>
            <person name="Olm M.R."/>
            <person name="Firek B.A."/>
            <person name="Baker R."/>
            <person name="Thomas B.C."/>
            <person name="Morowitz M.J."/>
            <person name="Banfield J.F."/>
        </authorList>
    </citation>
    <scope>NUCLEOTIDE SEQUENCE [LARGE SCALE GENOMIC DNA]</scope>
    <source>
        <strain evidence="3">S2_003_000_R2_14</strain>
    </source>
</reference>
<feature type="chain" id="PRO_5015871992" description="Tetratricopeptide repeat protein" evidence="2">
    <location>
        <begin position="19"/>
        <end position="354"/>
    </location>
</feature>
<feature type="signal peptide" evidence="2">
    <location>
        <begin position="1"/>
        <end position="18"/>
    </location>
</feature>
<dbReference type="AlphaFoldDB" id="A0A2W5SRY7"/>
<dbReference type="InterPro" id="IPR011990">
    <property type="entry name" value="TPR-like_helical_dom_sf"/>
</dbReference>
<evidence type="ECO:0000313" key="3">
    <source>
        <dbReference type="EMBL" id="PZR06039.1"/>
    </source>
</evidence>
<organism evidence="3 4">
    <name type="scientific">Archangium gephyra</name>
    <dbReference type="NCBI Taxonomy" id="48"/>
    <lineage>
        <taxon>Bacteria</taxon>
        <taxon>Pseudomonadati</taxon>
        <taxon>Myxococcota</taxon>
        <taxon>Myxococcia</taxon>
        <taxon>Myxococcales</taxon>
        <taxon>Cystobacterineae</taxon>
        <taxon>Archangiaceae</taxon>
        <taxon>Archangium</taxon>
    </lineage>
</organism>
<keyword evidence="1" id="KW-0472">Membrane</keyword>
<evidence type="ECO:0000313" key="4">
    <source>
        <dbReference type="Proteomes" id="UP000249061"/>
    </source>
</evidence>
<feature type="transmembrane region" description="Helical" evidence="1">
    <location>
        <begin position="257"/>
        <end position="277"/>
    </location>
</feature>
<sequence length="354" mass="37125">MKRTLFLALTLLAGFALAQQARYPDLQKAQTLLAQKKYDAALKALDAAEKKGGLDREALLTLLESRGLALASLNKLDDAEKNFRSVLALDGRRDLSGKYQGKVNTVIAAAKDWYAKNGGIELGALEPGAENGRVKQISLFVKNDPLKLITHIRFYVRADGGAWKPLDTTVANDAAAVDVDASTIEWWAAALTEKQDQLMFLASAGRPVKQTAPAAAPVAVAKNDAPKEAVLTPEPKVTPVEDVRETTTTAMSPVRGVGIGFLVAGAVAAGVGTYFGISANTAATNIRASLMNGGYDPNALYQQDQARITQSTIANALLIGAGALGVTGLILIIVGKDVVVSPNANGGATVSGRF</sequence>
<proteinExistence type="predicted"/>
<protein>
    <recommendedName>
        <fullName evidence="5">Tetratricopeptide repeat protein</fullName>
    </recommendedName>
</protein>
<evidence type="ECO:0008006" key="5">
    <source>
        <dbReference type="Google" id="ProtNLM"/>
    </source>
</evidence>
<evidence type="ECO:0000256" key="2">
    <source>
        <dbReference type="SAM" id="SignalP"/>
    </source>
</evidence>
<evidence type="ECO:0000256" key="1">
    <source>
        <dbReference type="SAM" id="Phobius"/>
    </source>
</evidence>
<name>A0A2W5SRY7_9BACT</name>
<dbReference type="Gene3D" id="1.25.40.10">
    <property type="entry name" value="Tetratricopeptide repeat domain"/>
    <property type="match status" value="1"/>
</dbReference>
<keyword evidence="2" id="KW-0732">Signal</keyword>
<gene>
    <name evidence="3" type="ORF">DI536_30915</name>
</gene>
<comment type="caution">
    <text evidence="3">The sequence shown here is derived from an EMBL/GenBank/DDBJ whole genome shotgun (WGS) entry which is preliminary data.</text>
</comment>
<dbReference type="SUPFAM" id="SSF48452">
    <property type="entry name" value="TPR-like"/>
    <property type="match status" value="1"/>
</dbReference>
<dbReference type="Proteomes" id="UP000249061">
    <property type="component" value="Unassembled WGS sequence"/>
</dbReference>
<feature type="transmembrane region" description="Helical" evidence="1">
    <location>
        <begin position="313"/>
        <end position="334"/>
    </location>
</feature>
<keyword evidence="1" id="KW-1133">Transmembrane helix</keyword>
<accession>A0A2W5SRY7</accession>
<dbReference type="EMBL" id="QFQP01000040">
    <property type="protein sequence ID" value="PZR06039.1"/>
    <property type="molecule type" value="Genomic_DNA"/>
</dbReference>